<dbReference type="Proteomes" id="UP001199044">
    <property type="component" value="Unassembled WGS sequence"/>
</dbReference>
<organism evidence="2 3">
    <name type="scientific">Vibrio tritonius</name>
    <dbReference type="NCBI Taxonomy" id="1435069"/>
    <lineage>
        <taxon>Bacteria</taxon>
        <taxon>Pseudomonadati</taxon>
        <taxon>Pseudomonadota</taxon>
        <taxon>Gammaproteobacteria</taxon>
        <taxon>Vibrionales</taxon>
        <taxon>Vibrionaceae</taxon>
        <taxon>Vibrio</taxon>
    </lineage>
</organism>
<dbReference type="EMBL" id="JAIWIU010000005">
    <property type="protein sequence ID" value="MCA2014635.1"/>
    <property type="molecule type" value="Genomic_DNA"/>
</dbReference>
<comment type="caution">
    <text evidence="2">The sequence shown here is derived from an EMBL/GenBank/DDBJ whole genome shotgun (WGS) entry which is preliminary data.</text>
</comment>
<reference evidence="3" key="1">
    <citation type="submission" date="2023-07" db="EMBL/GenBank/DDBJ databases">
        <title>Molecular identification of indigenous halophilic bacteria isolated from red sea cost, biodegradation of synthetic dyes and assessment of degraded metabolite toxicity.</title>
        <authorList>
            <person name="Chaieb K."/>
            <person name="Altayb H.N."/>
        </authorList>
    </citation>
    <scope>NUCLEOTIDE SEQUENCE [LARGE SCALE GENOMIC DNA]</scope>
    <source>
        <strain evidence="3">K20</strain>
    </source>
</reference>
<evidence type="ECO:0000313" key="3">
    <source>
        <dbReference type="Proteomes" id="UP001199044"/>
    </source>
</evidence>
<gene>
    <name evidence="2" type="ORF">LDJ79_00840</name>
</gene>
<dbReference type="Pfam" id="PF13362">
    <property type="entry name" value="Toprim_3"/>
    <property type="match status" value="1"/>
</dbReference>
<evidence type="ECO:0000259" key="1">
    <source>
        <dbReference type="Pfam" id="PF13362"/>
    </source>
</evidence>
<feature type="domain" description="Toprim" evidence="1">
    <location>
        <begin position="331"/>
        <end position="427"/>
    </location>
</feature>
<evidence type="ECO:0000313" key="2">
    <source>
        <dbReference type="EMBL" id="MCA2014635.1"/>
    </source>
</evidence>
<proteinExistence type="predicted"/>
<keyword evidence="3" id="KW-1185">Reference proteome</keyword>
<accession>A0ABS7YG58</accession>
<name>A0ABS7YG58_9VIBR</name>
<dbReference type="InterPro" id="IPR006171">
    <property type="entry name" value="TOPRIM_dom"/>
</dbReference>
<protein>
    <submittedName>
        <fullName evidence="2">Toprim domain-containing protein</fullName>
    </submittedName>
</protein>
<sequence>MRDFEKERQQLDEAIINFGWINVLRRFTRLDRSLTGFRPNEKAKTSAMDKHCPDPNCSAVHHKTKRNAKKAQTSASARSGYFALFPTAHIDGSGYCFKCQTRFDGWEMIKRENRWDFPTAVKEVKQYIGFEFDPKFVPSKPINLAPRPTGPTAKDLAFAAKQRNKMNRLWTEAFDFDAVEATPALKYLVKRGIHGIPSVLRGQVKLHPAIPYYIDVPLIDDRSDADDIEYQAWVVNYCQSHPSFVKFFTDKKTGEITGADMGLHPCMLLMVRDNQGKPKRLHRIYIDKDGNKASFHKVGFDIKKMMPGAYGLEITGCACHLDPVGSVVEGVAEGFETTLAVKVGTQMPMHCMINAGGLENYEPMPGTKFVFIWEDKDVSLTGETVGKALQTKLVSKGVQVIRMKVPLPIPEGEKCVDWLDAFAKQGKACFPPIALRWRELLSIA</sequence>
<dbReference type="RefSeq" id="WP_225249256.1">
    <property type="nucleotide sequence ID" value="NZ_JAIWIU010000005.1"/>
</dbReference>